<protein>
    <submittedName>
        <fullName evidence="7">YkvA family protein</fullName>
    </submittedName>
</protein>
<evidence type="ECO:0000256" key="3">
    <source>
        <dbReference type="ARBA" id="ARBA00022989"/>
    </source>
</evidence>
<evidence type="ECO:0000313" key="8">
    <source>
        <dbReference type="Proteomes" id="UP000180175"/>
    </source>
</evidence>
<dbReference type="Pfam" id="PF06803">
    <property type="entry name" value="DUF1232"/>
    <property type="match status" value="1"/>
</dbReference>
<dbReference type="EMBL" id="CP063356">
    <property type="protein sequence ID" value="QOY35361.1"/>
    <property type="molecule type" value="Genomic_DNA"/>
</dbReference>
<comment type="subcellular location">
    <subcellularLocation>
        <location evidence="1">Endomembrane system</location>
        <topology evidence="1">Multi-pass membrane protein</topology>
    </subcellularLocation>
</comment>
<evidence type="ECO:0000256" key="2">
    <source>
        <dbReference type="ARBA" id="ARBA00022692"/>
    </source>
</evidence>
<keyword evidence="2 5" id="KW-0812">Transmembrane</keyword>
<accession>A0A7S7RAZ2</accession>
<name>A0A7S7RAZ2_9BACI</name>
<dbReference type="AlphaFoldDB" id="A0A7S7RAZ2"/>
<dbReference type="Proteomes" id="UP000180175">
    <property type="component" value="Chromosome"/>
</dbReference>
<keyword evidence="3 5" id="KW-1133">Transmembrane helix</keyword>
<reference evidence="7 8" key="2">
    <citation type="journal article" date="2019" name="Int. J. Syst. Evol. Microbiol.">
        <title>Anaerobacillus isosaccharinicus sp. nov., an alkaliphilic bacterium which degrades isosaccharinic acid.</title>
        <authorList>
            <person name="Bassil N.M."/>
            <person name="Lloyd J.R."/>
        </authorList>
    </citation>
    <scope>NUCLEOTIDE SEQUENCE [LARGE SCALE GENOMIC DNA]</scope>
    <source>
        <strain evidence="7 8">NB2006</strain>
    </source>
</reference>
<gene>
    <name evidence="7" type="ORF">AWH56_022150</name>
</gene>
<reference evidence="7 8" key="1">
    <citation type="journal article" date="2017" name="Genome Announc.">
        <title>Draft Genome Sequences of Four Alkaliphilic Bacteria Belonging to the Anaerobacillus Genus.</title>
        <authorList>
            <person name="Bassil N.M."/>
            <person name="Lloyd J.R."/>
        </authorList>
    </citation>
    <scope>NUCLEOTIDE SEQUENCE [LARGE SCALE GENOMIC DNA]</scope>
    <source>
        <strain evidence="7 8">NB2006</strain>
    </source>
</reference>
<evidence type="ECO:0000256" key="4">
    <source>
        <dbReference type="ARBA" id="ARBA00023136"/>
    </source>
</evidence>
<proteinExistence type="predicted"/>
<dbReference type="KEGG" id="aia:AWH56_022150"/>
<evidence type="ECO:0000313" key="7">
    <source>
        <dbReference type="EMBL" id="QOY35361.1"/>
    </source>
</evidence>
<dbReference type="GO" id="GO:0012505">
    <property type="term" value="C:endomembrane system"/>
    <property type="evidence" value="ECO:0007669"/>
    <property type="project" value="UniProtKB-SubCell"/>
</dbReference>
<feature type="transmembrane region" description="Helical" evidence="5">
    <location>
        <begin position="95"/>
        <end position="113"/>
    </location>
</feature>
<keyword evidence="4 5" id="KW-0472">Membrane</keyword>
<dbReference type="RefSeq" id="WP_083388548.1">
    <property type="nucleotide sequence ID" value="NZ_CP063356.2"/>
</dbReference>
<dbReference type="InterPro" id="IPR010652">
    <property type="entry name" value="DUF1232"/>
</dbReference>
<feature type="domain" description="DUF1232" evidence="6">
    <location>
        <begin position="95"/>
        <end position="131"/>
    </location>
</feature>
<sequence length="171" mass="19352">MLKNLFKKKKDLDELSSSNMNEVDKIEIEKELVADLKAEAESLNAEDINQHEKHFSEENFWTKVQKFSKKAGTSVVYAVLLLYYTLQKPEVPLKVKAIITGALGYFILPLDIIPDIAAGVGYADDLAVVIFALVQVALYVDDEIKKQARQKLRDLFGENVDTTEVDDKLFK</sequence>
<evidence type="ECO:0000256" key="5">
    <source>
        <dbReference type="SAM" id="Phobius"/>
    </source>
</evidence>
<evidence type="ECO:0000259" key="6">
    <source>
        <dbReference type="Pfam" id="PF06803"/>
    </source>
</evidence>
<keyword evidence="8" id="KW-1185">Reference proteome</keyword>
<organism evidence="7 8">
    <name type="scientific">Anaerobacillus isosaccharinicus</name>
    <dbReference type="NCBI Taxonomy" id="1532552"/>
    <lineage>
        <taxon>Bacteria</taxon>
        <taxon>Bacillati</taxon>
        <taxon>Bacillota</taxon>
        <taxon>Bacilli</taxon>
        <taxon>Bacillales</taxon>
        <taxon>Bacillaceae</taxon>
        <taxon>Anaerobacillus</taxon>
    </lineage>
</organism>
<dbReference type="OrthoDB" id="9793277at2"/>
<feature type="transmembrane region" description="Helical" evidence="5">
    <location>
        <begin position="119"/>
        <end position="140"/>
    </location>
</feature>
<evidence type="ECO:0000256" key="1">
    <source>
        <dbReference type="ARBA" id="ARBA00004127"/>
    </source>
</evidence>